<evidence type="ECO:0000313" key="3">
    <source>
        <dbReference type="Proteomes" id="UP000179441"/>
    </source>
</evidence>
<gene>
    <name evidence="2" type="ORF">BKG84_02680</name>
</gene>
<dbReference type="Proteomes" id="UP000179441">
    <property type="component" value="Unassembled WGS sequence"/>
</dbReference>
<proteinExistence type="predicted"/>
<comment type="caution">
    <text evidence="2">The sequence shown here is derived from an EMBL/GenBank/DDBJ whole genome shotgun (WGS) entry which is preliminary data.</text>
</comment>
<evidence type="ECO:0000313" key="2">
    <source>
        <dbReference type="EMBL" id="OHU77461.1"/>
    </source>
</evidence>
<organism evidence="2 3">
    <name type="scientific">Mycobacteroides chelonae</name>
    <name type="common">Mycobacterium chelonae</name>
    <dbReference type="NCBI Taxonomy" id="1774"/>
    <lineage>
        <taxon>Bacteria</taxon>
        <taxon>Bacillati</taxon>
        <taxon>Actinomycetota</taxon>
        <taxon>Actinomycetes</taxon>
        <taxon>Mycobacteriales</taxon>
        <taxon>Mycobacteriaceae</taxon>
        <taxon>Mycobacteroides</taxon>
    </lineage>
</organism>
<name>A0A1S1M1H8_MYCCH</name>
<dbReference type="AlphaFoldDB" id="A0A1S1M1H8"/>
<accession>A0A1S1M1H8</accession>
<protein>
    <submittedName>
        <fullName evidence="2">Uncharacterized protein</fullName>
    </submittedName>
</protein>
<evidence type="ECO:0000256" key="1">
    <source>
        <dbReference type="SAM" id="MobiDB-lite"/>
    </source>
</evidence>
<reference evidence="2 3" key="1">
    <citation type="submission" date="2016-10" db="EMBL/GenBank/DDBJ databases">
        <title>Evaluation of Human, Veterinary and Environmental Mycobacterium chelonae Isolates by Core Genome Phylogenomic Analysis, Targeted Gene Comparison, and Anti-microbial Susceptibility Patterns: A Tale of Mistaken Identities.</title>
        <authorList>
            <person name="Fogelson S.B."/>
            <person name="Camus A.C."/>
            <person name="Lorenz W."/>
            <person name="Vasireddy R."/>
            <person name="Vasireddy S."/>
            <person name="Smith T."/>
            <person name="Brown-Elliott B.A."/>
            <person name="Wallace R.J.Jr."/>
            <person name="Hasan N.A."/>
            <person name="Reischl U."/>
            <person name="Sanchez S."/>
        </authorList>
    </citation>
    <scope>NUCLEOTIDE SEQUENCE [LARGE SCALE GENOMIC DNA]</scope>
    <source>
        <strain evidence="2 3">15518</strain>
    </source>
</reference>
<sequence>MIAKRRTKLGLPPVSPLMPSAAGAPKAKASQAELRDRRRKRLPIHLTGTFNLAVEVRDVCTPAAYATSKLPEPRAARRLVEAVNEAVAELVHVGSGLVAESSAVDGQTRRAAGDRAARPTQPEITADVLISGSWADVLADYAKQVSGALSAVLDRAHPPDAYALRGNPSASERVERALRGLDSAVLSLERAVPKIAQRQSLPSIEDWNRQQRERQATERAERVTRRLARIGVAP</sequence>
<keyword evidence="3" id="KW-1185">Reference proteome</keyword>
<feature type="compositionally biased region" description="Low complexity" evidence="1">
    <location>
        <begin position="19"/>
        <end position="32"/>
    </location>
</feature>
<feature type="region of interest" description="Disordered" evidence="1">
    <location>
        <begin position="1"/>
        <end position="35"/>
    </location>
</feature>
<dbReference type="EMBL" id="MLIS01000001">
    <property type="protein sequence ID" value="OHU77461.1"/>
    <property type="molecule type" value="Genomic_DNA"/>
</dbReference>
<dbReference type="RefSeq" id="WP_070951171.1">
    <property type="nucleotide sequence ID" value="NZ_CP050145.1"/>
</dbReference>